<evidence type="ECO:0000256" key="5">
    <source>
        <dbReference type="ARBA" id="ARBA00022692"/>
    </source>
</evidence>
<comment type="similarity">
    <text evidence="16">Belongs to the protein kinase superfamily.</text>
</comment>
<keyword evidence="3" id="KW-0597">Phosphoprotein</keyword>
<evidence type="ECO:0000313" key="18">
    <source>
        <dbReference type="EMBL" id="GKV19262.1"/>
    </source>
</evidence>
<protein>
    <recommendedName>
        <fullName evidence="17">Protein kinase domain-containing protein</fullName>
    </recommendedName>
</protein>
<dbReference type="Pfam" id="PF07714">
    <property type="entry name" value="PK_Tyr_Ser-Thr"/>
    <property type="match status" value="1"/>
</dbReference>
<evidence type="ECO:0000256" key="15">
    <source>
        <dbReference type="PROSITE-ProRule" id="PRU10141"/>
    </source>
</evidence>
<evidence type="ECO:0000256" key="8">
    <source>
        <dbReference type="ARBA" id="ARBA00022741"/>
    </source>
</evidence>
<keyword evidence="10 15" id="KW-0067">ATP-binding</keyword>
<accession>A0AAV5K5L8</accession>
<evidence type="ECO:0000256" key="9">
    <source>
        <dbReference type="ARBA" id="ARBA00022777"/>
    </source>
</evidence>
<keyword evidence="6" id="KW-0732">Signal</keyword>
<dbReference type="FunFam" id="1.10.510.10:FF:000343">
    <property type="entry name" value="Cysteine-rich receptor-like protein kinase 28"/>
    <property type="match status" value="1"/>
</dbReference>
<gene>
    <name evidence="18" type="ORF">SLEP1_g29547</name>
</gene>
<evidence type="ECO:0000256" key="12">
    <source>
        <dbReference type="ARBA" id="ARBA00023136"/>
    </source>
</evidence>
<keyword evidence="2 16" id="KW-0723">Serine/threonine-protein kinase</keyword>
<comment type="caution">
    <text evidence="18">The sequence shown here is derived from an EMBL/GenBank/DDBJ whole genome shotgun (WGS) entry which is preliminary data.</text>
</comment>
<dbReference type="PROSITE" id="PS50011">
    <property type="entry name" value="PROTEIN_KINASE_DOM"/>
    <property type="match status" value="1"/>
</dbReference>
<keyword evidence="9" id="KW-0418">Kinase</keyword>
<dbReference type="PANTHER" id="PTHR27006:SF634">
    <property type="entry name" value="RECEPTOR-LIKE SERINE_THREONINE-PROTEIN KINASE"/>
    <property type="match status" value="1"/>
</dbReference>
<dbReference type="InterPro" id="IPR011009">
    <property type="entry name" value="Kinase-like_dom_sf"/>
</dbReference>
<dbReference type="InterPro" id="IPR008271">
    <property type="entry name" value="Ser/Thr_kinase_AS"/>
</dbReference>
<dbReference type="GO" id="GO:0009737">
    <property type="term" value="P:response to abscisic acid"/>
    <property type="evidence" value="ECO:0007669"/>
    <property type="project" value="UniProtKB-ARBA"/>
</dbReference>
<evidence type="ECO:0000259" key="17">
    <source>
        <dbReference type="PROSITE" id="PS50011"/>
    </source>
</evidence>
<dbReference type="FunFam" id="3.30.200.20:FF:000142">
    <property type="entry name" value="Cysteine-rich receptor-like protein kinase 10"/>
    <property type="match status" value="1"/>
</dbReference>
<dbReference type="GO" id="GO:0005524">
    <property type="term" value="F:ATP binding"/>
    <property type="evidence" value="ECO:0007669"/>
    <property type="project" value="UniProtKB-UniRule"/>
</dbReference>
<proteinExistence type="inferred from homology"/>
<keyword evidence="14" id="KW-0325">Glycoprotein</keyword>
<keyword evidence="7" id="KW-0677">Repeat</keyword>
<comment type="subcellular location">
    <subcellularLocation>
        <location evidence="1">Membrane</location>
        <topology evidence="1">Single-pass membrane protein</topology>
    </subcellularLocation>
</comment>
<dbReference type="GO" id="GO:0016020">
    <property type="term" value="C:membrane"/>
    <property type="evidence" value="ECO:0007669"/>
    <property type="project" value="UniProtKB-SubCell"/>
</dbReference>
<dbReference type="Gene3D" id="3.30.200.20">
    <property type="entry name" value="Phosphorylase Kinase, domain 1"/>
    <property type="match status" value="1"/>
</dbReference>
<evidence type="ECO:0000256" key="13">
    <source>
        <dbReference type="ARBA" id="ARBA00023170"/>
    </source>
</evidence>
<dbReference type="InterPro" id="IPR000719">
    <property type="entry name" value="Prot_kinase_dom"/>
</dbReference>
<evidence type="ECO:0000256" key="1">
    <source>
        <dbReference type="ARBA" id="ARBA00004167"/>
    </source>
</evidence>
<dbReference type="EMBL" id="BPVZ01000052">
    <property type="protein sequence ID" value="GKV19262.1"/>
    <property type="molecule type" value="Genomic_DNA"/>
</dbReference>
<reference evidence="18 19" key="1">
    <citation type="journal article" date="2021" name="Commun. Biol.">
        <title>The genome of Shorea leprosula (Dipterocarpaceae) highlights the ecological relevance of drought in aseasonal tropical rainforests.</title>
        <authorList>
            <person name="Ng K.K.S."/>
            <person name="Kobayashi M.J."/>
            <person name="Fawcett J.A."/>
            <person name="Hatakeyama M."/>
            <person name="Paape T."/>
            <person name="Ng C.H."/>
            <person name="Ang C.C."/>
            <person name="Tnah L.H."/>
            <person name="Lee C.T."/>
            <person name="Nishiyama T."/>
            <person name="Sese J."/>
            <person name="O'Brien M.J."/>
            <person name="Copetti D."/>
            <person name="Mohd Noor M.I."/>
            <person name="Ong R.C."/>
            <person name="Putra M."/>
            <person name="Sireger I.Z."/>
            <person name="Indrioko S."/>
            <person name="Kosugi Y."/>
            <person name="Izuno A."/>
            <person name="Isagi Y."/>
            <person name="Lee S.L."/>
            <person name="Shimizu K.K."/>
        </authorList>
    </citation>
    <scope>NUCLEOTIDE SEQUENCE [LARGE SCALE GENOMIC DNA]</scope>
    <source>
        <strain evidence="18">214</strain>
    </source>
</reference>
<keyword evidence="4" id="KW-0808">Transferase</keyword>
<feature type="binding site" evidence="15">
    <location>
        <position position="49"/>
    </location>
    <ligand>
        <name>ATP</name>
        <dbReference type="ChEBI" id="CHEBI:30616"/>
    </ligand>
</feature>
<evidence type="ECO:0000256" key="14">
    <source>
        <dbReference type="ARBA" id="ARBA00023180"/>
    </source>
</evidence>
<dbReference type="InterPro" id="IPR001245">
    <property type="entry name" value="Ser-Thr/Tyr_kinase_cat_dom"/>
</dbReference>
<dbReference type="GO" id="GO:0004674">
    <property type="term" value="F:protein serine/threonine kinase activity"/>
    <property type="evidence" value="ECO:0007669"/>
    <property type="project" value="UniProtKB-KW"/>
</dbReference>
<evidence type="ECO:0000313" key="19">
    <source>
        <dbReference type="Proteomes" id="UP001054252"/>
    </source>
</evidence>
<dbReference type="SUPFAM" id="SSF56112">
    <property type="entry name" value="Protein kinase-like (PK-like)"/>
    <property type="match status" value="1"/>
</dbReference>
<evidence type="ECO:0000256" key="16">
    <source>
        <dbReference type="RuleBase" id="RU000304"/>
    </source>
</evidence>
<evidence type="ECO:0000256" key="6">
    <source>
        <dbReference type="ARBA" id="ARBA00022729"/>
    </source>
</evidence>
<evidence type="ECO:0000256" key="10">
    <source>
        <dbReference type="ARBA" id="ARBA00022840"/>
    </source>
</evidence>
<keyword evidence="8 15" id="KW-0547">Nucleotide-binding</keyword>
<evidence type="ECO:0000256" key="4">
    <source>
        <dbReference type="ARBA" id="ARBA00022679"/>
    </source>
</evidence>
<keyword evidence="19" id="KW-1185">Reference proteome</keyword>
<organism evidence="18 19">
    <name type="scientific">Rubroshorea leprosula</name>
    <dbReference type="NCBI Taxonomy" id="152421"/>
    <lineage>
        <taxon>Eukaryota</taxon>
        <taxon>Viridiplantae</taxon>
        <taxon>Streptophyta</taxon>
        <taxon>Embryophyta</taxon>
        <taxon>Tracheophyta</taxon>
        <taxon>Spermatophyta</taxon>
        <taxon>Magnoliopsida</taxon>
        <taxon>eudicotyledons</taxon>
        <taxon>Gunneridae</taxon>
        <taxon>Pentapetalae</taxon>
        <taxon>rosids</taxon>
        <taxon>malvids</taxon>
        <taxon>Malvales</taxon>
        <taxon>Dipterocarpaceae</taxon>
        <taxon>Rubroshorea</taxon>
    </lineage>
</organism>
<evidence type="ECO:0000256" key="7">
    <source>
        <dbReference type="ARBA" id="ARBA00022737"/>
    </source>
</evidence>
<evidence type="ECO:0000256" key="3">
    <source>
        <dbReference type="ARBA" id="ARBA00022553"/>
    </source>
</evidence>
<name>A0AAV5K5L8_9ROSI</name>
<keyword evidence="13" id="KW-0675">Receptor</keyword>
<keyword evidence="12" id="KW-0472">Membrane</keyword>
<dbReference type="SMART" id="SM00220">
    <property type="entry name" value="S_TKc"/>
    <property type="match status" value="1"/>
</dbReference>
<sequence>MIKAESLQYDFAIVRAATNNFCNKNKLGQGGFGAVYKGQLPNGRVVAVKRLSNYSRQRDSEFKNEILLMAKLQHRNLVKLLGFCLEGNERLLIFEFMPNGGLDQFIFDLVKRAQLNWEGRYKIIEGIARGLLYLHEDSQLKVIHRDLKASNILLDEDMNPKIADFGLARLFVVDGTHGTTSKIVGTYGYMAPEYVTQGRFSFKTDVFSFGVMILEIVSGQKSNSIGHEEDTLNLISMVWKNWTEGTPLNVVDPDLQKDSTSQVTRCIHIGLLCVQENLLLRPTMGFVVAMLTGYPVNLPVPSQPAYLLIDSATQSNMSSSRALIIGTLKSHQSNIEMALASTNQVTISELHPR</sequence>
<evidence type="ECO:0000256" key="11">
    <source>
        <dbReference type="ARBA" id="ARBA00022989"/>
    </source>
</evidence>
<dbReference type="PANTHER" id="PTHR27006">
    <property type="entry name" value="PROMASTIGOTE SURFACE ANTIGEN PROTEIN PSA"/>
    <property type="match status" value="1"/>
</dbReference>
<dbReference type="InterPro" id="IPR017441">
    <property type="entry name" value="Protein_kinase_ATP_BS"/>
</dbReference>
<dbReference type="PROSITE" id="PS00108">
    <property type="entry name" value="PROTEIN_KINASE_ST"/>
    <property type="match status" value="1"/>
</dbReference>
<dbReference type="Proteomes" id="UP001054252">
    <property type="component" value="Unassembled WGS sequence"/>
</dbReference>
<dbReference type="Gene3D" id="1.10.510.10">
    <property type="entry name" value="Transferase(Phosphotransferase) domain 1"/>
    <property type="match status" value="1"/>
</dbReference>
<feature type="domain" description="Protein kinase" evidence="17">
    <location>
        <begin position="21"/>
        <end position="297"/>
    </location>
</feature>
<keyword evidence="11" id="KW-1133">Transmembrane helix</keyword>
<keyword evidence="5" id="KW-0812">Transmembrane</keyword>
<dbReference type="AlphaFoldDB" id="A0AAV5K5L8"/>
<evidence type="ECO:0000256" key="2">
    <source>
        <dbReference type="ARBA" id="ARBA00022527"/>
    </source>
</evidence>
<dbReference type="PROSITE" id="PS00107">
    <property type="entry name" value="PROTEIN_KINASE_ATP"/>
    <property type="match status" value="1"/>
</dbReference>
<dbReference type="CDD" id="cd14066">
    <property type="entry name" value="STKc_IRAK"/>
    <property type="match status" value="1"/>
</dbReference>